<dbReference type="Pfam" id="PF05724">
    <property type="entry name" value="TPMT"/>
    <property type="match status" value="1"/>
</dbReference>
<dbReference type="Gene3D" id="3.40.50.150">
    <property type="entry name" value="Vaccinia Virus protein VP39"/>
    <property type="match status" value="1"/>
</dbReference>
<accession>A0A6H1UA89</accession>
<evidence type="ECO:0000313" key="11">
    <source>
        <dbReference type="Proteomes" id="UP000501602"/>
    </source>
</evidence>
<evidence type="ECO:0000256" key="5">
    <source>
        <dbReference type="ARBA" id="ARBA00022490"/>
    </source>
</evidence>
<dbReference type="InterPro" id="IPR025835">
    <property type="entry name" value="Thiopurine_S-MeTrfase"/>
</dbReference>
<comment type="similarity">
    <text evidence="3 9">Belongs to the class I-like SAM-binding methyltransferase superfamily. TPMT family.</text>
</comment>
<protein>
    <recommendedName>
        <fullName evidence="4 9">Thiopurine S-methyltransferase</fullName>
        <ecNumber evidence="4 9">2.1.1.67</ecNumber>
    </recommendedName>
    <alternativeName>
        <fullName evidence="9">Thiopurine methyltransferase</fullName>
    </alternativeName>
</protein>
<dbReference type="GO" id="GO:0005737">
    <property type="term" value="C:cytoplasm"/>
    <property type="evidence" value="ECO:0007669"/>
    <property type="project" value="UniProtKB-SubCell"/>
</dbReference>
<evidence type="ECO:0000256" key="4">
    <source>
        <dbReference type="ARBA" id="ARBA00011905"/>
    </source>
</evidence>
<keyword evidence="7 9" id="KW-0808">Transferase</keyword>
<dbReference type="EC" id="2.1.1.67" evidence="4 9"/>
<proteinExistence type="inferred from homology"/>
<organism evidence="10 11">
    <name type="scientific">Ferrimonas lipolytica</name>
    <dbReference type="NCBI Taxonomy" id="2724191"/>
    <lineage>
        <taxon>Bacteria</taxon>
        <taxon>Pseudomonadati</taxon>
        <taxon>Pseudomonadota</taxon>
        <taxon>Gammaproteobacteria</taxon>
        <taxon>Alteromonadales</taxon>
        <taxon>Ferrimonadaceae</taxon>
        <taxon>Ferrimonas</taxon>
    </lineage>
</organism>
<evidence type="ECO:0000256" key="1">
    <source>
        <dbReference type="ARBA" id="ARBA00000903"/>
    </source>
</evidence>
<keyword evidence="11" id="KW-1185">Reference proteome</keyword>
<dbReference type="InterPro" id="IPR022474">
    <property type="entry name" value="Thiopur_S-MeTfrase_Se/Te_detox"/>
</dbReference>
<dbReference type="PANTHER" id="PTHR10259:SF11">
    <property type="entry name" value="THIOPURINE S-METHYLTRANSFERASE"/>
    <property type="match status" value="1"/>
</dbReference>
<evidence type="ECO:0000256" key="8">
    <source>
        <dbReference type="ARBA" id="ARBA00022691"/>
    </source>
</evidence>
<dbReference type="InterPro" id="IPR029063">
    <property type="entry name" value="SAM-dependent_MTases_sf"/>
</dbReference>
<dbReference type="NCBIfam" id="NF009732">
    <property type="entry name" value="PRK13255.1"/>
    <property type="match status" value="1"/>
</dbReference>
<dbReference type="FunFam" id="3.40.50.150:FF:000101">
    <property type="entry name" value="Thiopurine S-methyltransferase"/>
    <property type="match status" value="1"/>
</dbReference>
<comment type="subcellular location">
    <subcellularLocation>
        <location evidence="2 9">Cytoplasm</location>
    </subcellularLocation>
</comment>
<dbReference type="HAMAP" id="MF_00812">
    <property type="entry name" value="Thiopur_methtran"/>
    <property type="match status" value="1"/>
</dbReference>
<evidence type="ECO:0000256" key="3">
    <source>
        <dbReference type="ARBA" id="ARBA00008145"/>
    </source>
</evidence>
<evidence type="ECO:0000256" key="9">
    <source>
        <dbReference type="HAMAP-Rule" id="MF_00812"/>
    </source>
</evidence>
<evidence type="ECO:0000256" key="6">
    <source>
        <dbReference type="ARBA" id="ARBA00022603"/>
    </source>
</evidence>
<feature type="binding site" evidence="9">
    <location>
        <position position="10"/>
    </location>
    <ligand>
        <name>S-adenosyl-L-methionine</name>
        <dbReference type="ChEBI" id="CHEBI:59789"/>
    </ligand>
</feature>
<dbReference type="GO" id="GO:0010038">
    <property type="term" value="P:response to metal ion"/>
    <property type="evidence" value="ECO:0007669"/>
    <property type="project" value="InterPro"/>
</dbReference>
<dbReference type="GO" id="GO:0032259">
    <property type="term" value="P:methylation"/>
    <property type="evidence" value="ECO:0007669"/>
    <property type="project" value="UniProtKB-KW"/>
</dbReference>
<dbReference type="PIRSF" id="PIRSF023956">
    <property type="entry name" value="Thiopurine_S-methyltransferase"/>
    <property type="match status" value="1"/>
</dbReference>
<dbReference type="InterPro" id="IPR008854">
    <property type="entry name" value="TPMT"/>
</dbReference>
<dbReference type="KEGG" id="fes:HER31_03150"/>
<reference evidence="10 11" key="1">
    <citation type="submission" date="2020-04" db="EMBL/GenBank/DDBJ databases">
        <title>Ferrimonas sp. S7 isolated from sea water.</title>
        <authorList>
            <person name="Bae S.S."/>
            <person name="Baek K."/>
        </authorList>
    </citation>
    <scope>NUCLEOTIDE SEQUENCE [LARGE SCALE GENOMIC DNA]</scope>
    <source>
        <strain evidence="10 11">S7</strain>
    </source>
</reference>
<dbReference type="NCBIfam" id="TIGR03840">
    <property type="entry name" value="TMPT_Se_Te"/>
    <property type="match status" value="1"/>
</dbReference>
<feature type="binding site" evidence="9">
    <location>
        <position position="66"/>
    </location>
    <ligand>
        <name>S-adenosyl-L-methionine</name>
        <dbReference type="ChEBI" id="CHEBI:59789"/>
    </ligand>
</feature>
<feature type="binding site" evidence="9">
    <location>
        <position position="45"/>
    </location>
    <ligand>
        <name>S-adenosyl-L-methionine</name>
        <dbReference type="ChEBI" id="CHEBI:59789"/>
    </ligand>
</feature>
<evidence type="ECO:0000313" key="10">
    <source>
        <dbReference type="EMBL" id="QIZ75967.1"/>
    </source>
</evidence>
<dbReference type="Proteomes" id="UP000501602">
    <property type="component" value="Chromosome"/>
</dbReference>
<keyword evidence="5 9" id="KW-0963">Cytoplasm</keyword>
<keyword evidence="6 9" id="KW-0489">Methyltransferase</keyword>
<dbReference type="EMBL" id="CP051180">
    <property type="protein sequence ID" value="QIZ75967.1"/>
    <property type="molecule type" value="Genomic_DNA"/>
</dbReference>
<evidence type="ECO:0000256" key="2">
    <source>
        <dbReference type="ARBA" id="ARBA00004496"/>
    </source>
</evidence>
<keyword evidence="8 9" id="KW-0949">S-adenosyl-L-methionine</keyword>
<evidence type="ECO:0000256" key="7">
    <source>
        <dbReference type="ARBA" id="ARBA00022679"/>
    </source>
</evidence>
<dbReference type="RefSeq" id="WP_168659228.1">
    <property type="nucleotide sequence ID" value="NZ_CP051180.1"/>
</dbReference>
<dbReference type="PROSITE" id="PS51585">
    <property type="entry name" value="SAM_MT_TPMT"/>
    <property type="match status" value="1"/>
</dbReference>
<gene>
    <name evidence="10" type="primary">tmpT</name>
    <name evidence="9" type="synonym">tpm</name>
    <name evidence="10" type="ORF">HER31_03150</name>
</gene>
<comment type="catalytic activity">
    <reaction evidence="1 9">
        <text>S-adenosyl-L-methionine + a thiopurine = S-adenosyl-L-homocysteine + a thiopurine S-methylether.</text>
        <dbReference type="EC" id="2.1.1.67"/>
    </reaction>
</comment>
<name>A0A6H1UA89_9GAMM</name>
<dbReference type="AlphaFoldDB" id="A0A6H1UA89"/>
<sequence>MEASFWHKKWHNGETGFHQHEVNASLIKYLPTLDLNKQARLFLPLCGKTQDIEWLLQQGFSVVGAELSELAIEQLFAQLKLTPEIIELDNIRHYRNGNLDIFVGDIFHLSAAQIGHIDAIYDRAALVALPEPMRDNYSQHLIAITQGAPQLLLTVEYDQSLKSGPPFAVAATEVSRHYQGSYQLRLLTQTEVAGGLKGGISAHNQVWLLSR</sequence>
<dbReference type="SUPFAM" id="SSF53335">
    <property type="entry name" value="S-adenosyl-L-methionine-dependent methyltransferases"/>
    <property type="match status" value="1"/>
</dbReference>
<dbReference type="GO" id="GO:0008119">
    <property type="term" value="F:thiopurine S-methyltransferase activity"/>
    <property type="evidence" value="ECO:0007669"/>
    <property type="project" value="UniProtKB-UniRule"/>
</dbReference>
<dbReference type="PANTHER" id="PTHR10259">
    <property type="entry name" value="THIOPURINE S-METHYLTRANSFERASE"/>
    <property type="match status" value="1"/>
</dbReference>
<feature type="binding site" evidence="9">
    <location>
        <position position="123"/>
    </location>
    <ligand>
        <name>S-adenosyl-L-methionine</name>
        <dbReference type="ChEBI" id="CHEBI:59789"/>
    </ligand>
</feature>